<dbReference type="SUPFAM" id="SSF81383">
    <property type="entry name" value="F-box domain"/>
    <property type="match status" value="1"/>
</dbReference>
<dbReference type="Pfam" id="PF12937">
    <property type="entry name" value="F-box-like"/>
    <property type="match status" value="1"/>
</dbReference>
<dbReference type="OrthoDB" id="2399195at2759"/>
<feature type="region of interest" description="Disordered" evidence="1">
    <location>
        <begin position="234"/>
        <end position="264"/>
    </location>
</feature>
<reference evidence="3 4" key="1">
    <citation type="journal article" date="2017" name="Mycologia">
        <title>Bifiguratus adelaidae, gen. et sp. nov., a new member of Mucoromycotina in endophytic and soil-dwelling habitats.</title>
        <authorList>
            <person name="Torres-Cruz T.J."/>
            <person name="Billingsley Tobias T.L."/>
            <person name="Almatruk M."/>
            <person name="Hesse C."/>
            <person name="Kuske C.R."/>
            <person name="Desiro A."/>
            <person name="Benucci G.M."/>
            <person name="Bonito G."/>
            <person name="Stajich J.E."/>
            <person name="Dunlap C."/>
            <person name="Arnold A.E."/>
            <person name="Porras-Alfaro A."/>
        </authorList>
    </citation>
    <scope>NUCLEOTIDE SEQUENCE [LARGE SCALE GENOMIC DNA]</scope>
    <source>
        <strain evidence="3 4">AZ0501</strain>
    </source>
</reference>
<dbReference type="PROSITE" id="PS50181">
    <property type="entry name" value="FBOX"/>
    <property type="match status" value="1"/>
</dbReference>
<dbReference type="InterPro" id="IPR036047">
    <property type="entry name" value="F-box-like_dom_sf"/>
</dbReference>
<keyword evidence="4" id="KW-1185">Reference proteome</keyword>
<evidence type="ECO:0000259" key="2">
    <source>
        <dbReference type="PROSITE" id="PS50181"/>
    </source>
</evidence>
<dbReference type="Gene3D" id="1.20.1280.50">
    <property type="match status" value="1"/>
</dbReference>
<protein>
    <recommendedName>
        <fullName evidence="2">F-box domain-containing protein</fullName>
    </recommendedName>
</protein>
<evidence type="ECO:0000313" key="3">
    <source>
        <dbReference type="EMBL" id="OZJ05596.1"/>
    </source>
</evidence>
<dbReference type="AlphaFoldDB" id="A0A261Y4P4"/>
<evidence type="ECO:0000313" key="4">
    <source>
        <dbReference type="Proteomes" id="UP000242875"/>
    </source>
</evidence>
<accession>A0A261Y4P4</accession>
<dbReference type="Proteomes" id="UP000242875">
    <property type="component" value="Unassembled WGS sequence"/>
</dbReference>
<sequence>MPFDALPNEVALHVFDACTFPELAALACTSRHFHRLITSTYKHGLAKRLQEEQLVLSVAFDQESKWHATIEFTFVMTDADGQYVLLPRRPTCFRLFNSAVLRNPMVSHVALHRQDDLAEAHQCALYHPRGKDLSHVYPIRGTYFSVKDFGKHEIQIPTQYHKLSHHFTLAFDASHTPDGIPKQRPGERWIMPLHIKVDPQVILWGAVASMVRRANGSLPLKATVLMGRVKEWMAGDRDAQKPQQSAKPDKKQEIKAMTPQGQTIQNPRLLQQAAENRGYIRMGRGLVKVC</sequence>
<feature type="domain" description="F-box" evidence="2">
    <location>
        <begin position="1"/>
        <end position="49"/>
    </location>
</feature>
<gene>
    <name evidence="3" type="ORF">BZG36_01700</name>
</gene>
<evidence type="ECO:0000256" key="1">
    <source>
        <dbReference type="SAM" id="MobiDB-lite"/>
    </source>
</evidence>
<proteinExistence type="predicted"/>
<dbReference type="EMBL" id="MVBO01000013">
    <property type="protein sequence ID" value="OZJ05596.1"/>
    <property type="molecule type" value="Genomic_DNA"/>
</dbReference>
<dbReference type="InterPro" id="IPR001810">
    <property type="entry name" value="F-box_dom"/>
</dbReference>
<comment type="caution">
    <text evidence="3">The sequence shown here is derived from an EMBL/GenBank/DDBJ whole genome shotgun (WGS) entry which is preliminary data.</text>
</comment>
<organism evidence="3 4">
    <name type="scientific">Bifiguratus adelaidae</name>
    <dbReference type="NCBI Taxonomy" id="1938954"/>
    <lineage>
        <taxon>Eukaryota</taxon>
        <taxon>Fungi</taxon>
        <taxon>Fungi incertae sedis</taxon>
        <taxon>Mucoromycota</taxon>
        <taxon>Mucoromycotina</taxon>
        <taxon>Endogonomycetes</taxon>
        <taxon>Endogonales</taxon>
        <taxon>Endogonales incertae sedis</taxon>
        <taxon>Bifiguratus</taxon>
    </lineage>
</organism>
<dbReference type="CDD" id="cd09917">
    <property type="entry name" value="F-box_SF"/>
    <property type="match status" value="1"/>
</dbReference>
<name>A0A261Y4P4_9FUNG</name>